<keyword evidence="1" id="KW-0472">Membrane</keyword>
<sequence length="86" mass="9437">MVAEKMTIPSTFMPLLVLGTILYLTSGAGVISRKTGVYLMRSSRASAEVITGPVLEWWPSFSEPVPGWMMSTSTMPTMTAMKVVHR</sequence>
<keyword evidence="3" id="KW-1185">Reference proteome</keyword>
<evidence type="ECO:0000313" key="2">
    <source>
        <dbReference type="EMBL" id="TNN78286.1"/>
    </source>
</evidence>
<keyword evidence="1" id="KW-1133">Transmembrane helix</keyword>
<keyword evidence="1" id="KW-0812">Transmembrane</keyword>
<feature type="transmembrane region" description="Helical" evidence="1">
    <location>
        <begin position="12"/>
        <end position="31"/>
    </location>
</feature>
<comment type="caution">
    <text evidence="2">The sequence shown here is derived from an EMBL/GenBank/DDBJ whole genome shotgun (WGS) entry which is preliminary data.</text>
</comment>
<dbReference type="EMBL" id="SRLO01000075">
    <property type="protein sequence ID" value="TNN78286.1"/>
    <property type="molecule type" value="Genomic_DNA"/>
</dbReference>
<evidence type="ECO:0000256" key="1">
    <source>
        <dbReference type="SAM" id="Phobius"/>
    </source>
</evidence>
<dbReference type="Proteomes" id="UP000314294">
    <property type="component" value="Unassembled WGS sequence"/>
</dbReference>
<dbReference type="AlphaFoldDB" id="A0A4Z2IK88"/>
<reference evidence="2 3" key="1">
    <citation type="submission" date="2019-03" db="EMBL/GenBank/DDBJ databases">
        <title>First draft genome of Liparis tanakae, snailfish: a comprehensive survey of snailfish specific genes.</title>
        <authorList>
            <person name="Kim W."/>
            <person name="Song I."/>
            <person name="Jeong J.-H."/>
            <person name="Kim D."/>
            <person name="Kim S."/>
            <person name="Ryu S."/>
            <person name="Song J.Y."/>
            <person name="Lee S.K."/>
        </authorList>
    </citation>
    <scope>NUCLEOTIDE SEQUENCE [LARGE SCALE GENOMIC DNA]</scope>
    <source>
        <tissue evidence="2">Muscle</tissue>
    </source>
</reference>
<protein>
    <submittedName>
        <fullName evidence="2">Uncharacterized protein</fullName>
    </submittedName>
</protein>
<organism evidence="2 3">
    <name type="scientific">Liparis tanakae</name>
    <name type="common">Tanaka's snailfish</name>
    <dbReference type="NCBI Taxonomy" id="230148"/>
    <lineage>
        <taxon>Eukaryota</taxon>
        <taxon>Metazoa</taxon>
        <taxon>Chordata</taxon>
        <taxon>Craniata</taxon>
        <taxon>Vertebrata</taxon>
        <taxon>Euteleostomi</taxon>
        <taxon>Actinopterygii</taxon>
        <taxon>Neopterygii</taxon>
        <taxon>Teleostei</taxon>
        <taxon>Neoteleostei</taxon>
        <taxon>Acanthomorphata</taxon>
        <taxon>Eupercaria</taxon>
        <taxon>Perciformes</taxon>
        <taxon>Cottioidei</taxon>
        <taxon>Cottales</taxon>
        <taxon>Liparidae</taxon>
        <taxon>Liparis</taxon>
    </lineage>
</organism>
<gene>
    <name evidence="2" type="ORF">EYF80_011526</name>
</gene>
<evidence type="ECO:0000313" key="3">
    <source>
        <dbReference type="Proteomes" id="UP000314294"/>
    </source>
</evidence>
<proteinExistence type="predicted"/>
<name>A0A4Z2IK88_9TELE</name>
<accession>A0A4Z2IK88</accession>